<dbReference type="CDD" id="cd02440">
    <property type="entry name" value="AdoMet_MTases"/>
    <property type="match status" value="1"/>
</dbReference>
<keyword evidence="3" id="KW-0949">S-adenosyl-L-methionine</keyword>
<organism evidence="5 6">
    <name type="scientific">Scytonema millei VB511283</name>
    <dbReference type="NCBI Taxonomy" id="1245923"/>
    <lineage>
        <taxon>Bacteria</taxon>
        <taxon>Bacillati</taxon>
        <taxon>Cyanobacteriota</taxon>
        <taxon>Cyanophyceae</taxon>
        <taxon>Nostocales</taxon>
        <taxon>Scytonemataceae</taxon>
        <taxon>Scytonema</taxon>
    </lineage>
</organism>
<dbReference type="Gene3D" id="3.40.50.150">
    <property type="entry name" value="Vaccinia Virus protein VP39"/>
    <property type="match status" value="1"/>
</dbReference>
<dbReference type="SUPFAM" id="SSF53335">
    <property type="entry name" value="S-adenosyl-L-methionine-dependent methyltransferases"/>
    <property type="match status" value="1"/>
</dbReference>
<evidence type="ECO:0000313" key="5">
    <source>
        <dbReference type="EMBL" id="NHC34678.1"/>
    </source>
</evidence>
<dbReference type="PROSITE" id="PS51257">
    <property type="entry name" value="PROKAR_LIPOPROTEIN"/>
    <property type="match status" value="1"/>
</dbReference>
<dbReference type="PANTHER" id="PTHR13610">
    <property type="entry name" value="METHYLTRANSFERASE DOMAIN-CONTAINING PROTEIN"/>
    <property type="match status" value="1"/>
</dbReference>
<keyword evidence="6" id="KW-1185">Reference proteome</keyword>
<evidence type="ECO:0000313" key="6">
    <source>
        <dbReference type="Proteomes" id="UP000031532"/>
    </source>
</evidence>
<proteinExistence type="predicted"/>
<dbReference type="OrthoDB" id="281208at2"/>
<evidence type="ECO:0000256" key="2">
    <source>
        <dbReference type="ARBA" id="ARBA00022679"/>
    </source>
</evidence>
<accession>A0A9X5I3N6</accession>
<dbReference type="Proteomes" id="UP000031532">
    <property type="component" value="Unassembled WGS sequence"/>
</dbReference>
<sequence length="208" mass="23465">MQQRQILRLLAIGVSISSLVFVGCSQQRRFGTEPQTESKSNPGIRVLQRQLDVPYVPTPQPVVERMLEIAKVNRHDVVYDLGSGDGRLVITAARKYGARGVGIDINPRRIQEANTNAKEAGVTDLVEFRQQDLFQTDLSSATVVTLYLLPRINLKLRPKLLQELKPGTRIVSHNYDMGDWKPERVEQINGSTIYLWTVPEKVSENSRS</sequence>
<evidence type="ECO:0000259" key="4">
    <source>
        <dbReference type="Pfam" id="PF13847"/>
    </source>
</evidence>
<protein>
    <submittedName>
        <fullName evidence="5">Class I SAM-dependent methyltransferase</fullName>
    </submittedName>
</protein>
<dbReference type="InterPro" id="IPR025714">
    <property type="entry name" value="Methyltranfer_dom"/>
</dbReference>
<reference evidence="5 6" key="1">
    <citation type="journal article" date="2015" name="Genome Announc.">
        <title>Draft Genome Sequence of the Terrestrial Cyanobacterium Scytonema millei VB511283, Isolated from Eastern India.</title>
        <authorList>
            <person name="Sen D."/>
            <person name="Chandrababunaidu M.M."/>
            <person name="Singh D."/>
            <person name="Sanghi N."/>
            <person name="Ghorai A."/>
            <person name="Mishra G.P."/>
            <person name="Madduluri M."/>
            <person name="Adhikary S.P."/>
            <person name="Tripathy S."/>
        </authorList>
    </citation>
    <scope>NUCLEOTIDE SEQUENCE [LARGE SCALE GENOMIC DNA]</scope>
    <source>
        <strain evidence="5 6">VB511283</strain>
    </source>
</reference>
<dbReference type="PANTHER" id="PTHR13610:SF11">
    <property type="entry name" value="METHYLTRANSFERASE DOMAIN-CONTAINING PROTEIN"/>
    <property type="match status" value="1"/>
</dbReference>
<dbReference type="InterPro" id="IPR026170">
    <property type="entry name" value="FAM173A/B"/>
</dbReference>
<dbReference type="GO" id="GO:0016279">
    <property type="term" value="F:protein-lysine N-methyltransferase activity"/>
    <property type="evidence" value="ECO:0007669"/>
    <property type="project" value="InterPro"/>
</dbReference>
<comment type="caution">
    <text evidence="5">The sequence shown here is derived from an EMBL/GenBank/DDBJ whole genome shotgun (WGS) entry which is preliminary data.</text>
</comment>
<evidence type="ECO:0000256" key="3">
    <source>
        <dbReference type="ARBA" id="ARBA00022691"/>
    </source>
</evidence>
<gene>
    <name evidence="5" type="ORF">QH73_0008390</name>
</gene>
<keyword evidence="1 5" id="KW-0489">Methyltransferase</keyword>
<keyword evidence="2" id="KW-0808">Transferase</keyword>
<evidence type="ECO:0000256" key="1">
    <source>
        <dbReference type="ARBA" id="ARBA00022603"/>
    </source>
</evidence>
<dbReference type="Pfam" id="PF13847">
    <property type="entry name" value="Methyltransf_31"/>
    <property type="match status" value="1"/>
</dbReference>
<feature type="domain" description="Methyltransferase" evidence="4">
    <location>
        <begin position="75"/>
        <end position="187"/>
    </location>
</feature>
<dbReference type="GO" id="GO:0032259">
    <property type="term" value="P:methylation"/>
    <property type="evidence" value="ECO:0007669"/>
    <property type="project" value="UniProtKB-KW"/>
</dbReference>
<dbReference type="EMBL" id="JTJC03000002">
    <property type="protein sequence ID" value="NHC34678.1"/>
    <property type="molecule type" value="Genomic_DNA"/>
</dbReference>
<name>A0A9X5I3N6_9CYAN</name>
<dbReference type="RefSeq" id="WP_039716778.1">
    <property type="nucleotide sequence ID" value="NZ_JTJC03000002.1"/>
</dbReference>
<dbReference type="InterPro" id="IPR029063">
    <property type="entry name" value="SAM-dependent_MTases_sf"/>
</dbReference>
<dbReference type="AlphaFoldDB" id="A0A9X5I3N6"/>